<sequence length="92" mass="10265">MHCGEEPAAYSDQVGLITLGSPLPGAPSLQSTKNKDVTTREVSLPQSGLKEPARGRHVSHKDFYTVFFSICACVLWKKWRRTPDRRAEEHGV</sequence>
<dbReference type="AlphaFoldDB" id="G3N7M6"/>
<proteinExistence type="predicted"/>
<reference evidence="2" key="2">
    <citation type="submission" date="2024-04" db="UniProtKB">
        <authorList>
            <consortium name="Ensembl"/>
        </authorList>
    </citation>
    <scope>IDENTIFICATION</scope>
</reference>
<reference evidence="2" key="1">
    <citation type="submission" date="2006-01" db="EMBL/GenBank/DDBJ databases">
        <authorList>
            <person name="Lindblad-Toh K."/>
            <person name="Mauceli E."/>
            <person name="Grabherr M."/>
            <person name="Chang J.L."/>
            <person name="Lander E.S."/>
        </authorList>
    </citation>
    <scope>NUCLEOTIDE SEQUENCE [LARGE SCALE GENOMIC DNA]</scope>
</reference>
<name>G3N7M6_GASAC</name>
<evidence type="ECO:0000313" key="2">
    <source>
        <dbReference type="Ensembl" id="ENSGACP00000001309.1"/>
    </source>
</evidence>
<evidence type="ECO:0000256" key="1">
    <source>
        <dbReference type="SAM" id="MobiDB-lite"/>
    </source>
</evidence>
<organism evidence="2">
    <name type="scientific">Gasterosteus aculeatus</name>
    <name type="common">Three-spined stickleback</name>
    <dbReference type="NCBI Taxonomy" id="69293"/>
    <lineage>
        <taxon>Eukaryota</taxon>
        <taxon>Metazoa</taxon>
        <taxon>Chordata</taxon>
        <taxon>Craniata</taxon>
        <taxon>Vertebrata</taxon>
        <taxon>Euteleostomi</taxon>
        <taxon>Actinopterygii</taxon>
        <taxon>Neopterygii</taxon>
        <taxon>Teleostei</taxon>
        <taxon>Neoteleostei</taxon>
        <taxon>Acanthomorphata</taxon>
        <taxon>Eupercaria</taxon>
        <taxon>Perciformes</taxon>
        <taxon>Cottioidei</taxon>
        <taxon>Gasterosteales</taxon>
        <taxon>Gasterosteidae</taxon>
        <taxon>Gasterosteus</taxon>
    </lineage>
</organism>
<dbReference type="InParanoid" id="G3N7M6"/>
<accession>G3N7M6</accession>
<protein>
    <submittedName>
        <fullName evidence="2">Uncharacterized protein</fullName>
    </submittedName>
</protein>
<dbReference type="Ensembl" id="ENSGACT00000001310.1">
    <property type="protein sequence ID" value="ENSGACP00000001309.1"/>
    <property type="gene ID" value="ENSGACG00000001010.1"/>
</dbReference>
<feature type="region of interest" description="Disordered" evidence="1">
    <location>
        <begin position="21"/>
        <end position="55"/>
    </location>
</feature>